<organism evidence="6 7">
    <name type="scientific">Ascodesmis nigricans</name>
    <dbReference type="NCBI Taxonomy" id="341454"/>
    <lineage>
        <taxon>Eukaryota</taxon>
        <taxon>Fungi</taxon>
        <taxon>Dikarya</taxon>
        <taxon>Ascomycota</taxon>
        <taxon>Pezizomycotina</taxon>
        <taxon>Pezizomycetes</taxon>
        <taxon>Pezizales</taxon>
        <taxon>Ascodesmidaceae</taxon>
        <taxon>Ascodesmis</taxon>
    </lineage>
</organism>
<keyword evidence="2" id="KW-0479">Metal-binding</keyword>
<dbReference type="GO" id="GO:0046872">
    <property type="term" value="F:metal ion binding"/>
    <property type="evidence" value="ECO:0007669"/>
    <property type="project" value="UniProtKB-KW"/>
</dbReference>
<dbReference type="Pfam" id="PF04828">
    <property type="entry name" value="GFA"/>
    <property type="match status" value="1"/>
</dbReference>
<feature type="domain" description="CENP-V/GFA" evidence="5">
    <location>
        <begin position="7"/>
        <end position="145"/>
    </location>
</feature>
<evidence type="ECO:0000256" key="2">
    <source>
        <dbReference type="ARBA" id="ARBA00022723"/>
    </source>
</evidence>
<keyword evidence="3" id="KW-0862">Zinc</keyword>
<protein>
    <recommendedName>
        <fullName evidence="5">CENP-V/GFA domain-containing protein</fullName>
    </recommendedName>
</protein>
<evidence type="ECO:0000313" key="6">
    <source>
        <dbReference type="EMBL" id="TGZ82250.1"/>
    </source>
</evidence>
<dbReference type="Gene3D" id="2.170.150.70">
    <property type="match status" value="1"/>
</dbReference>
<dbReference type="InterPro" id="IPR011057">
    <property type="entry name" value="Mss4-like_sf"/>
</dbReference>
<dbReference type="STRING" id="341454.A0A4S2MZP2"/>
<dbReference type="PANTHER" id="PTHR33337:SF40">
    <property type="entry name" value="CENP-V_GFA DOMAIN-CONTAINING PROTEIN-RELATED"/>
    <property type="match status" value="1"/>
</dbReference>
<dbReference type="GO" id="GO:0016846">
    <property type="term" value="F:carbon-sulfur lyase activity"/>
    <property type="evidence" value="ECO:0007669"/>
    <property type="project" value="InterPro"/>
</dbReference>
<reference evidence="6 7" key="1">
    <citation type="submission" date="2019-04" db="EMBL/GenBank/DDBJ databases">
        <title>Comparative genomics and transcriptomics to analyze fruiting body development in filamentous ascomycetes.</title>
        <authorList>
            <consortium name="DOE Joint Genome Institute"/>
            <person name="Lutkenhaus R."/>
            <person name="Traeger S."/>
            <person name="Breuer J."/>
            <person name="Kuo A."/>
            <person name="Lipzen A."/>
            <person name="Pangilinan J."/>
            <person name="Dilworth D."/>
            <person name="Sandor L."/>
            <person name="Poggeler S."/>
            <person name="Barry K."/>
            <person name="Grigoriev I.V."/>
            <person name="Nowrousian M."/>
        </authorList>
    </citation>
    <scope>NUCLEOTIDE SEQUENCE [LARGE SCALE GENOMIC DNA]</scope>
    <source>
        <strain evidence="6 7">CBS 389.68</strain>
    </source>
</reference>
<dbReference type="EMBL" id="ML220116">
    <property type="protein sequence ID" value="TGZ82250.1"/>
    <property type="molecule type" value="Genomic_DNA"/>
</dbReference>
<sequence length="182" mass="20686">MTWTTPIRGHCFCNGCSYTIDPTLSIPLETKQHFKGRPGETLYFECLHDHCTSCRRASSNLSVPWLIFPPQWLSWAPGSSEHLKTFKSSNGDVERQFCGTCGTSFSYFRHSRNLVIDINMATLSDRDLEKIEELGLVPKRHGSWSFGFKWWQKTFVDAAKASGEVLQAWKGSSSDPKGRVEF</sequence>
<keyword evidence="4" id="KW-0456">Lyase</keyword>
<dbReference type="Proteomes" id="UP000298138">
    <property type="component" value="Unassembled WGS sequence"/>
</dbReference>
<keyword evidence="7" id="KW-1185">Reference proteome</keyword>
<evidence type="ECO:0000313" key="7">
    <source>
        <dbReference type="Proteomes" id="UP000298138"/>
    </source>
</evidence>
<gene>
    <name evidence="6" type="ORF">EX30DRAFT_219825</name>
</gene>
<proteinExistence type="inferred from homology"/>
<evidence type="ECO:0000259" key="5">
    <source>
        <dbReference type="PROSITE" id="PS51891"/>
    </source>
</evidence>
<dbReference type="PROSITE" id="PS51891">
    <property type="entry name" value="CENP_V_GFA"/>
    <property type="match status" value="1"/>
</dbReference>
<dbReference type="PANTHER" id="PTHR33337">
    <property type="entry name" value="GFA DOMAIN-CONTAINING PROTEIN"/>
    <property type="match status" value="1"/>
</dbReference>
<dbReference type="OrthoDB" id="5422068at2759"/>
<name>A0A4S2MZP2_9PEZI</name>
<dbReference type="SUPFAM" id="SSF51316">
    <property type="entry name" value="Mss4-like"/>
    <property type="match status" value="1"/>
</dbReference>
<dbReference type="AlphaFoldDB" id="A0A4S2MZP2"/>
<comment type="similarity">
    <text evidence="1">Belongs to the Gfa family.</text>
</comment>
<evidence type="ECO:0000256" key="3">
    <source>
        <dbReference type="ARBA" id="ARBA00022833"/>
    </source>
</evidence>
<dbReference type="InterPro" id="IPR006913">
    <property type="entry name" value="CENP-V/GFA"/>
</dbReference>
<dbReference type="InParanoid" id="A0A4S2MZP2"/>
<evidence type="ECO:0000256" key="4">
    <source>
        <dbReference type="ARBA" id="ARBA00023239"/>
    </source>
</evidence>
<accession>A0A4S2MZP2</accession>
<evidence type="ECO:0000256" key="1">
    <source>
        <dbReference type="ARBA" id="ARBA00005495"/>
    </source>
</evidence>